<proteinExistence type="predicted"/>
<dbReference type="AlphaFoldDB" id="K1U2V0"/>
<accession>K1U2V0</accession>
<sequence length="164" mass="17278">MGGKSYDNSGVQWSVNDDLMQNGASYTFTPNATGDYRIKAGLEVNGTYTSQELMVHVQAPATTVSITGVSSMPAGSTTTLQANVSNPSGDTTWTCAQKPQWSATGDNVQFSADTVGSYTVRAANNGQYAELVINVTEPLSDPTVTPEPSDSGDQFPFFPFGDGD</sequence>
<organism evidence="2">
    <name type="scientific">human gut metagenome</name>
    <dbReference type="NCBI Taxonomy" id="408170"/>
    <lineage>
        <taxon>unclassified sequences</taxon>
        <taxon>metagenomes</taxon>
        <taxon>organismal metagenomes</taxon>
    </lineage>
</organism>
<dbReference type="EMBL" id="AJWY01003790">
    <property type="protein sequence ID" value="EKC74254.1"/>
    <property type="molecule type" value="Genomic_DNA"/>
</dbReference>
<comment type="caution">
    <text evidence="2">The sequence shown here is derived from an EMBL/GenBank/DDBJ whole genome shotgun (WGS) entry which is preliminary data.</text>
</comment>
<feature type="region of interest" description="Disordered" evidence="1">
    <location>
        <begin position="139"/>
        <end position="164"/>
    </location>
</feature>
<name>K1U2V0_9ZZZZ</name>
<feature type="compositionally biased region" description="Low complexity" evidence="1">
    <location>
        <begin position="148"/>
        <end position="164"/>
    </location>
</feature>
<evidence type="ECO:0000256" key="1">
    <source>
        <dbReference type="SAM" id="MobiDB-lite"/>
    </source>
</evidence>
<reference evidence="2" key="1">
    <citation type="journal article" date="2013" name="Environ. Microbiol.">
        <title>Microbiota from the distal guts of lean and obese adolescents exhibit partial functional redundancy besides clear differences in community structure.</title>
        <authorList>
            <person name="Ferrer M."/>
            <person name="Ruiz A."/>
            <person name="Lanza F."/>
            <person name="Haange S.B."/>
            <person name="Oberbach A."/>
            <person name="Till H."/>
            <person name="Bargiela R."/>
            <person name="Campoy C."/>
            <person name="Segura M.T."/>
            <person name="Richter M."/>
            <person name="von Bergen M."/>
            <person name="Seifert J."/>
            <person name="Suarez A."/>
        </authorList>
    </citation>
    <scope>NUCLEOTIDE SEQUENCE</scope>
</reference>
<protein>
    <submittedName>
        <fullName evidence="2">Uncharacterized protein</fullName>
    </submittedName>
</protein>
<gene>
    <name evidence="2" type="ORF">LEA_05810</name>
</gene>
<evidence type="ECO:0000313" key="2">
    <source>
        <dbReference type="EMBL" id="EKC74254.1"/>
    </source>
</evidence>